<name>A0A7T7SWC6_STAPS</name>
<dbReference type="Gene3D" id="3.40.50.620">
    <property type="entry name" value="HUPs"/>
    <property type="match status" value="1"/>
</dbReference>
<organism evidence="3 4">
    <name type="scientific">Staphylococcus pseudintermedius</name>
    <dbReference type="NCBI Taxonomy" id="283734"/>
    <lineage>
        <taxon>Bacteria</taxon>
        <taxon>Bacillati</taxon>
        <taxon>Bacillota</taxon>
        <taxon>Bacilli</taxon>
        <taxon>Bacillales</taxon>
        <taxon>Staphylococcaceae</taxon>
        <taxon>Staphylococcus</taxon>
        <taxon>Staphylococcus intermedius group</taxon>
    </lineage>
</organism>
<dbReference type="CDD" id="cd06259">
    <property type="entry name" value="YdcF-like"/>
    <property type="match status" value="1"/>
</dbReference>
<sequence length="317" mass="36420">MNLLQILLLISYIIILTLIKIKPHLFLRIHSFTAVLYIHMLFITISYITHADRLIWLMITLVIGLILLALTLYRHIQTYWHIIGRVITYHLAIVALIIGSLLVIPLIPAVLTIPFQLLVQLAIVFLTAWQTYLFMTFTFLHHLPPVTRANIIVLGAGIYTEAVTPMLKARLDRAIVLSRQLEKFHIIVSGGQGPDEPISEALAMQRYLIQQGIAPKQITMEDQSTNTRQNIYYSKHYLALHQQPHTIIVTSSFHILRALRLAERQQLHAFGYGAPTPHHWVSRELIRDYSGLLFQYPRVWALFTIVQVGICILNIFS</sequence>
<evidence type="ECO:0000259" key="2">
    <source>
        <dbReference type="Pfam" id="PF02698"/>
    </source>
</evidence>
<dbReference type="PANTHER" id="PTHR30336">
    <property type="entry name" value="INNER MEMBRANE PROTEIN, PROBABLE PERMEASE"/>
    <property type="match status" value="1"/>
</dbReference>
<proteinExistence type="predicted"/>
<dbReference type="GO" id="GO:0005886">
    <property type="term" value="C:plasma membrane"/>
    <property type="evidence" value="ECO:0007669"/>
    <property type="project" value="TreeGrafter"/>
</dbReference>
<dbReference type="InterPro" id="IPR003848">
    <property type="entry name" value="DUF218"/>
</dbReference>
<accession>A0A7T7SWC6</accession>
<evidence type="ECO:0000313" key="3">
    <source>
        <dbReference type="EMBL" id="QQM98491.1"/>
    </source>
</evidence>
<reference evidence="3 4" key="1">
    <citation type="submission" date="2020-12" db="EMBL/GenBank/DDBJ databases">
        <title>Whole genome sequencing and de novo assembly of Staphylococcus pseudintermedius: a novel pangenome approach to unravel pathogenesis of canine pyoderma.</title>
        <authorList>
            <person name="Ferrer L."/>
            <person name="Perez D."/>
            <person name="Fonticoba R."/>
            <person name="Vines J."/>
            <person name="Fabregas N."/>
            <person name="Madronero S."/>
            <person name="Meroni G."/>
            <person name="Martino P."/>
            <person name="Martinez S."/>
            <person name="Cusco A."/>
            <person name="Migura L."/>
            <person name="Francino O."/>
        </authorList>
    </citation>
    <scope>NUCLEOTIDE SEQUENCE [LARGE SCALE GENOMIC DNA]</scope>
    <source>
        <strain evidence="3 4">HSP080</strain>
    </source>
</reference>
<evidence type="ECO:0000313" key="4">
    <source>
        <dbReference type="Proteomes" id="UP000595859"/>
    </source>
</evidence>
<dbReference type="GO" id="GO:0043164">
    <property type="term" value="P:Gram-negative-bacterium-type cell wall biogenesis"/>
    <property type="evidence" value="ECO:0007669"/>
    <property type="project" value="TreeGrafter"/>
</dbReference>
<gene>
    <name evidence="3" type="ORF">JGZ15_02125</name>
</gene>
<keyword evidence="1" id="KW-1133">Transmembrane helix</keyword>
<feature type="transmembrane region" description="Helical" evidence="1">
    <location>
        <begin position="299"/>
        <end position="316"/>
    </location>
</feature>
<evidence type="ECO:0000256" key="1">
    <source>
        <dbReference type="SAM" id="Phobius"/>
    </source>
</evidence>
<feature type="transmembrane region" description="Helical" evidence="1">
    <location>
        <begin position="6"/>
        <end position="22"/>
    </location>
</feature>
<protein>
    <submittedName>
        <fullName evidence="3">YdcF family protein</fullName>
    </submittedName>
</protein>
<dbReference type="GO" id="GO:0000270">
    <property type="term" value="P:peptidoglycan metabolic process"/>
    <property type="evidence" value="ECO:0007669"/>
    <property type="project" value="TreeGrafter"/>
</dbReference>
<dbReference type="InterPro" id="IPR014729">
    <property type="entry name" value="Rossmann-like_a/b/a_fold"/>
</dbReference>
<dbReference type="EMBL" id="CP066884">
    <property type="protein sequence ID" value="QQM98491.1"/>
    <property type="molecule type" value="Genomic_DNA"/>
</dbReference>
<feature type="domain" description="DUF218" evidence="2">
    <location>
        <begin position="151"/>
        <end position="276"/>
    </location>
</feature>
<keyword evidence="1" id="KW-0472">Membrane</keyword>
<feature type="transmembrane region" description="Helical" evidence="1">
    <location>
        <begin position="117"/>
        <end position="140"/>
    </location>
</feature>
<dbReference type="InterPro" id="IPR051599">
    <property type="entry name" value="Cell_Envelope_Assoc"/>
</dbReference>
<keyword evidence="1" id="KW-0812">Transmembrane</keyword>
<feature type="transmembrane region" description="Helical" evidence="1">
    <location>
        <begin position="54"/>
        <end position="74"/>
    </location>
</feature>
<dbReference type="PANTHER" id="PTHR30336:SF18">
    <property type="entry name" value="MEMBRANE PROTEIN"/>
    <property type="match status" value="1"/>
</dbReference>
<feature type="transmembrane region" description="Helical" evidence="1">
    <location>
        <begin position="86"/>
        <end position="111"/>
    </location>
</feature>
<feature type="transmembrane region" description="Helical" evidence="1">
    <location>
        <begin position="29"/>
        <end position="48"/>
    </location>
</feature>
<dbReference type="Proteomes" id="UP000595859">
    <property type="component" value="Chromosome"/>
</dbReference>
<dbReference type="AlphaFoldDB" id="A0A7T7SWC6"/>
<dbReference type="Pfam" id="PF02698">
    <property type="entry name" value="DUF218"/>
    <property type="match status" value="1"/>
</dbReference>